<sequence length="312" mass="32465">MLTQMKVCGDGQPDAMPVSALRLHRSLAWPVGQLEARLPASFRAPSAGTSISASAASADGWQTLFTGQTLSVSSGLWGARLLVEEASGPLTRSFVNKAFRSVTAGSMIHELSGDVSCSVSGPGTLFPYKTVLANRSALDHICEIARLSGFIVYTDVEGKLHAGMAPVTPAGTLTASDPIVDFRAEAEPFWQNSEALYGAGALGLHGPGAETWVLKDNSSLSSGSGSSEALLPSLKTLESVALVAEANAQSLREARGRITVVYAGPPPADLGQLLTLTGFQSGNGIARVYAIDVRWNAEAGLLTQLQLRSIGG</sequence>
<evidence type="ECO:0008006" key="3">
    <source>
        <dbReference type="Google" id="ProtNLM"/>
    </source>
</evidence>
<evidence type="ECO:0000313" key="2">
    <source>
        <dbReference type="Proteomes" id="UP000266340"/>
    </source>
</evidence>
<dbReference type="OrthoDB" id="4821150at2"/>
<proteinExistence type="predicted"/>
<accession>A0A398CNW7</accession>
<dbReference type="AlphaFoldDB" id="A0A398CNW7"/>
<dbReference type="RefSeq" id="WP_119150477.1">
    <property type="nucleotide sequence ID" value="NZ_JBHSOV010000048.1"/>
</dbReference>
<name>A0A398CNW7_9BACL</name>
<organism evidence="1 2">
    <name type="scientific">Cohnella faecalis</name>
    <dbReference type="NCBI Taxonomy" id="2315694"/>
    <lineage>
        <taxon>Bacteria</taxon>
        <taxon>Bacillati</taxon>
        <taxon>Bacillota</taxon>
        <taxon>Bacilli</taxon>
        <taxon>Bacillales</taxon>
        <taxon>Paenibacillaceae</taxon>
        <taxon>Cohnella</taxon>
    </lineage>
</organism>
<reference evidence="1 2" key="1">
    <citation type="submission" date="2018-09" db="EMBL/GenBank/DDBJ databases">
        <title>Cohnella cavernae sp. nov., isolated from a karst cave.</title>
        <authorList>
            <person name="Zhu H."/>
        </authorList>
    </citation>
    <scope>NUCLEOTIDE SEQUENCE [LARGE SCALE GENOMIC DNA]</scope>
    <source>
        <strain evidence="1 2">K2E09-144</strain>
    </source>
</reference>
<protein>
    <recommendedName>
        <fullName evidence="3">Phage tail protein</fullName>
    </recommendedName>
</protein>
<dbReference type="Proteomes" id="UP000266340">
    <property type="component" value="Unassembled WGS sequence"/>
</dbReference>
<keyword evidence="2" id="KW-1185">Reference proteome</keyword>
<comment type="caution">
    <text evidence="1">The sequence shown here is derived from an EMBL/GenBank/DDBJ whole genome shotgun (WGS) entry which is preliminary data.</text>
</comment>
<evidence type="ECO:0000313" key="1">
    <source>
        <dbReference type="EMBL" id="RIE02438.1"/>
    </source>
</evidence>
<dbReference type="EMBL" id="QXJM01000039">
    <property type="protein sequence ID" value="RIE02438.1"/>
    <property type="molecule type" value="Genomic_DNA"/>
</dbReference>
<gene>
    <name evidence="1" type="ORF">D3H35_17185</name>
</gene>